<dbReference type="GO" id="GO:0046872">
    <property type="term" value="F:metal ion binding"/>
    <property type="evidence" value="ECO:0007669"/>
    <property type="project" value="UniProtKB-KW"/>
</dbReference>
<dbReference type="Pfam" id="PF03055">
    <property type="entry name" value="RPE65"/>
    <property type="match status" value="1"/>
</dbReference>
<evidence type="ECO:0000256" key="3">
    <source>
        <dbReference type="ARBA" id="ARBA00023004"/>
    </source>
</evidence>
<protein>
    <submittedName>
        <fullName evidence="5">Uncharacterized protein</fullName>
    </submittedName>
</protein>
<dbReference type="PANTHER" id="PTHR10543">
    <property type="entry name" value="BETA-CAROTENE DIOXYGENASE"/>
    <property type="match status" value="1"/>
</dbReference>
<name>A0AA88YTL0_PINIB</name>
<feature type="binding site" evidence="4">
    <location>
        <position position="429"/>
    </location>
    <ligand>
        <name>Fe cation</name>
        <dbReference type="ChEBI" id="CHEBI:24875"/>
        <note>catalytic</note>
    </ligand>
</feature>
<organism evidence="5 6">
    <name type="scientific">Pinctada imbricata</name>
    <name type="common">Atlantic pearl-oyster</name>
    <name type="synonym">Pinctada martensii</name>
    <dbReference type="NCBI Taxonomy" id="66713"/>
    <lineage>
        <taxon>Eukaryota</taxon>
        <taxon>Metazoa</taxon>
        <taxon>Spiralia</taxon>
        <taxon>Lophotrochozoa</taxon>
        <taxon>Mollusca</taxon>
        <taxon>Bivalvia</taxon>
        <taxon>Autobranchia</taxon>
        <taxon>Pteriomorphia</taxon>
        <taxon>Pterioida</taxon>
        <taxon>Pterioidea</taxon>
        <taxon>Pteriidae</taxon>
        <taxon>Pinctada</taxon>
    </lineage>
</organism>
<gene>
    <name evidence="5" type="ORF">FSP39_015172</name>
</gene>
<feature type="binding site" evidence="4">
    <location>
        <position position="221"/>
    </location>
    <ligand>
        <name>Fe cation</name>
        <dbReference type="ChEBI" id="CHEBI:24875"/>
        <note>catalytic</note>
    </ligand>
</feature>
<keyword evidence="2 4" id="KW-0479">Metal-binding</keyword>
<keyword evidence="6" id="KW-1185">Reference proteome</keyword>
<evidence type="ECO:0000256" key="1">
    <source>
        <dbReference type="ARBA" id="ARBA00006787"/>
    </source>
</evidence>
<comment type="similarity">
    <text evidence="1">Belongs to the carotenoid oxygenase family.</text>
</comment>
<dbReference type="GO" id="GO:0016121">
    <property type="term" value="P:carotene catabolic process"/>
    <property type="evidence" value="ECO:0007669"/>
    <property type="project" value="TreeGrafter"/>
</dbReference>
<comment type="cofactor">
    <cofactor evidence="4">
        <name>Fe(2+)</name>
        <dbReference type="ChEBI" id="CHEBI:29033"/>
    </cofactor>
    <text evidence="4">Binds 1 Fe(2+) ion per subunit.</text>
</comment>
<comment type="caution">
    <text evidence="5">The sequence shown here is derived from an EMBL/GenBank/DDBJ whole genome shotgun (WGS) entry which is preliminary data.</text>
</comment>
<reference evidence="5" key="1">
    <citation type="submission" date="2019-08" db="EMBL/GenBank/DDBJ databases">
        <title>The improved chromosome-level genome for the pearl oyster Pinctada fucata martensii using PacBio sequencing and Hi-C.</title>
        <authorList>
            <person name="Zheng Z."/>
        </authorList>
    </citation>
    <scope>NUCLEOTIDE SEQUENCE</scope>
    <source>
        <strain evidence="5">ZZ-2019</strain>
        <tissue evidence="5">Adductor muscle</tissue>
    </source>
</reference>
<dbReference type="Proteomes" id="UP001186944">
    <property type="component" value="Unassembled WGS sequence"/>
</dbReference>
<proteinExistence type="inferred from homology"/>
<dbReference type="AlphaFoldDB" id="A0AA88YTL0"/>
<keyword evidence="3 4" id="KW-0408">Iron</keyword>
<accession>A0AA88YTL0</accession>
<dbReference type="PANTHER" id="PTHR10543:SF132">
    <property type="entry name" value="BETA,BETA-CAROTENE 15,15'-DIOXYGENASE"/>
    <property type="match status" value="1"/>
</dbReference>
<evidence type="ECO:0000256" key="2">
    <source>
        <dbReference type="ARBA" id="ARBA00022723"/>
    </source>
</evidence>
<evidence type="ECO:0000313" key="6">
    <source>
        <dbReference type="Proteomes" id="UP001186944"/>
    </source>
</evidence>
<evidence type="ECO:0000256" key="4">
    <source>
        <dbReference type="PIRSR" id="PIRSR604294-1"/>
    </source>
</evidence>
<dbReference type="GO" id="GO:0042574">
    <property type="term" value="P:retinal metabolic process"/>
    <property type="evidence" value="ECO:0007669"/>
    <property type="project" value="TreeGrafter"/>
</dbReference>
<feature type="binding site" evidence="4">
    <location>
        <position position="90"/>
    </location>
    <ligand>
        <name>Fe cation</name>
        <dbReference type="ChEBI" id="CHEBI:24875"/>
        <note>catalytic</note>
    </ligand>
</feature>
<dbReference type="GO" id="GO:0003834">
    <property type="term" value="F:beta-carotene 15,15'-dioxygenase activity"/>
    <property type="evidence" value="ECO:0007669"/>
    <property type="project" value="TreeGrafter"/>
</dbReference>
<dbReference type="InterPro" id="IPR004294">
    <property type="entry name" value="Carotenoid_Oase"/>
</dbReference>
<sequence length="439" mass="50063">MSVNRVVVTEFGTIAQFPDPCKSLFQRFFSYFNPFYPMSDNTPVAIIPVQDRLFACSETNILNEFDLENLDTLEQVKLNECMKIDSAAAHPHWEADGTVHGIGYCYKGGNTYTIFKVPPKIDSKGDFSQVQIVASIPAKNSYTPSYYHSFAMTENYYVFVEQPMKINLAKILTAKYRGVPLVTCFDWYENEKTQFHVLSRSTGEPVNPGFTYQTDATCILHHCNAYEEDGNIVMDVCAYDDAGLFEFAFVDTWNDPQKMKVHPWARINRYVLPVDLQLEEHLDDGLVSGNFRAKAKIDDNVVHCTVDDFSREVLLELPQINYPAYSGKKYRYIYGMGSKEGHGEIHTLVKMDMETRRQLIWYEEDCYPSEPVFVQNPDSQDEDGGVILSAVNSINDDVAPFLLVLDASSFNEIGRVKFPDVDRFVNDIHGIFRNEGAKK</sequence>
<evidence type="ECO:0000313" key="5">
    <source>
        <dbReference type="EMBL" id="KAK3105013.1"/>
    </source>
</evidence>
<feature type="binding site" evidence="4">
    <location>
        <position position="148"/>
    </location>
    <ligand>
        <name>Fe cation</name>
        <dbReference type="ChEBI" id="CHEBI:24875"/>
        <note>catalytic</note>
    </ligand>
</feature>
<dbReference type="EMBL" id="VSWD01000004">
    <property type="protein sequence ID" value="KAK3105013.1"/>
    <property type="molecule type" value="Genomic_DNA"/>
</dbReference>
<dbReference type="GO" id="GO:0010436">
    <property type="term" value="F:carotenoid dioxygenase activity"/>
    <property type="evidence" value="ECO:0007669"/>
    <property type="project" value="TreeGrafter"/>
</dbReference>